<evidence type="ECO:0000313" key="1">
    <source>
        <dbReference type="EMBL" id="KAF6754658.1"/>
    </source>
</evidence>
<keyword evidence="2" id="KW-1185">Reference proteome</keyword>
<comment type="caution">
    <text evidence="1">The sequence shown here is derived from an EMBL/GenBank/DDBJ whole genome shotgun (WGS) entry which is preliminary data.</text>
</comment>
<accession>A0A8H6HZG8</accession>
<proteinExistence type="predicted"/>
<dbReference type="EMBL" id="JACGCI010000033">
    <property type="protein sequence ID" value="KAF6754658.1"/>
    <property type="molecule type" value="Genomic_DNA"/>
</dbReference>
<sequence length="400" mass="44863">MLLYEIDELIALHCTAPELQTISLLSKAHVDLAQGRLFEKVRILGSRRSIMLHSALETSPHLARHIRSFKVDFIYNSETCQIMASLHHVRELTLGGGVLQRFDLMPVDFIRTVEEMCSRPTLQSIILNRLLFPSPLALARFLRSAVPNLKALSFENGVEFDSQSLVPTPEYAAMPWSLQKLSYRTRSTEWNPALLKILLLDIEAPVIHNSSSIHTLRLSTGIAGYGAVCKAITMLGASIRTLVLEPLLVNHHIHRNPISLKHSSALTSLTLDYTATHFEDTFTPIQIASAWLETFDSSGSGLRHLEVVLDRQHVMKMLQALLKVLKTRKVEDYPELRRFLVAAADRSPQLRWLEIFVKKCTPSDHSRAREILGTFKRAMELGWEQVGGAAKGGRVAVQAG</sequence>
<dbReference type="OrthoDB" id="10281087at2759"/>
<protein>
    <submittedName>
        <fullName evidence="1">Uncharacterized protein</fullName>
    </submittedName>
</protein>
<dbReference type="AlphaFoldDB" id="A0A8H6HZG8"/>
<evidence type="ECO:0000313" key="2">
    <source>
        <dbReference type="Proteomes" id="UP000521943"/>
    </source>
</evidence>
<dbReference type="Proteomes" id="UP000521943">
    <property type="component" value="Unassembled WGS sequence"/>
</dbReference>
<name>A0A8H6HZG8_9AGAR</name>
<gene>
    <name evidence="1" type="ORF">DFP72DRAFT_361816</name>
</gene>
<organism evidence="1 2">
    <name type="scientific">Ephemerocybe angulata</name>
    <dbReference type="NCBI Taxonomy" id="980116"/>
    <lineage>
        <taxon>Eukaryota</taxon>
        <taxon>Fungi</taxon>
        <taxon>Dikarya</taxon>
        <taxon>Basidiomycota</taxon>
        <taxon>Agaricomycotina</taxon>
        <taxon>Agaricomycetes</taxon>
        <taxon>Agaricomycetidae</taxon>
        <taxon>Agaricales</taxon>
        <taxon>Agaricineae</taxon>
        <taxon>Psathyrellaceae</taxon>
        <taxon>Ephemerocybe</taxon>
    </lineage>
</organism>
<reference evidence="1 2" key="1">
    <citation type="submission" date="2020-07" db="EMBL/GenBank/DDBJ databases">
        <title>Comparative genomics of pyrophilous fungi reveals a link between fire events and developmental genes.</title>
        <authorList>
            <consortium name="DOE Joint Genome Institute"/>
            <person name="Steindorff A.S."/>
            <person name="Carver A."/>
            <person name="Calhoun S."/>
            <person name="Stillman K."/>
            <person name="Liu H."/>
            <person name="Lipzen A."/>
            <person name="Pangilinan J."/>
            <person name="Labutti K."/>
            <person name="Bruns T.D."/>
            <person name="Grigoriev I.V."/>
        </authorList>
    </citation>
    <scope>NUCLEOTIDE SEQUENCE [LARGE SCALE GENOMIC DNA]</scope>
    <source>
        <strain evidence="1 2">CBS 144469</strain>
    </source>
</reference>